<feature type="domain" description="FlgD Tudor-like" evidence="7">
    <location>
        <begin position="87"/>
        <end position="220"/>
    </location>
</feature>
<organism evidence="8 9">
    <name type="scientific">Pseudoxanthomonas taiwanensis</name>
    <dbReference type="NCBI Taxonomy" id="176598"/>
    <lineage>
        <taxon>Bacteria</taxon>
        <taxon>Pseudomonadati</taxon>
        <taxon>Pseudomonadota</taxon>
        <taxon>Gammaproteobacteria</taxon>
        <taxon>Lysobacterales</taxon>
        <taxon>Lysobacteraceae</taxon>
        <taxon>Pseudoxanthomonas</taxon>
    </lineage>
</organism>
<name>A0A921TG73_9GAMM</name>
<dbReference type="InterPro" id="IPR025963">
    <property type="entry name" value="FLgD_Tudor"/>
</dbReference>
<evidence type="ECO:0000256" key="1">
    <source>
        <dbReference type="ARBA" id="ARBA00010577"/>
    </source>
</evidence>
<evidence type="ECO:0000259" key="7">
    <source>
        <dbReference type="Pfam" id="PF13861"/>
    </source>
</evidence>
<dbReference type="EMBL" id="PDWK01000012">
    <property type="protein sequence ID" value="KAF1689990.1"/>
    <property type="molecule type" value="Genomic_DNA"/>
</dbReference>
<dbReference type="AlphaFoldDB" id="A0A921TG73"/>
<keyword evidence="9" id="KW-1185">Reference proteome</keyword>
<dbReference type="Pfam" id="PF13861">
    <property type="entry name" value="FLgD_tudor"/>
    <property type="match status" value="1"/>
</dbReference>
<comment type="similarity">
    <text evidence="1 5">Belongs to the FlgD family.</text>
</comment>
<keyword evidence="8" id="KW-0282">Flagellum</keyword>
<protein>
    <recommendedName>
        <fullName evidence="2 5">Basal-body rod modification protein FlgD</fullName>
    </recommendedName>
</protein>
<dbReference type="Pfam" id="PF13860">
    <property type="entry name" value="FlgD_ig"/>
    <property type="match status" value="1"/>
</dbReference>
<sequence>MSTIAGDIYSSLGLGGGGAAATRDRKGDALGQADFLLLMTEQLKHQDPLNPMENSAFLGQLAQFSTVQGIQELNSQVQNFSSALASDQILRGAALVGHTVLVPSGKVALPEDGGATGAVAAPGAGTVLFEVTDANGQKVREFSVEAARAGEVAFAWDGTDAAGGRLPAGAYGIKATWLDNSGKAEVLDTYVHGRVESVTVGSDGLYLNLPGLGTAPLDYVLRVG</sequence>
<gene>
    <name evidence="8" type="primary">flgD</name>
    <name evidence="8" type="ORF">CR938_03930</name>
</gene>
<evidence type="ECO:0000256" key="4">
    <source>
        <dbReference type="ARBA" id="ARBA00024746"/>
    </source>
</evidence>
<evidence type="ECO:0000256" key="3">
    <source>
        <dbReference type="ARBA" id="ARBA00022795"/>
    </source>
</evidence>
<dbReference type="InterPro" id="IPR025965">
    <property type="entry name" value="FlgD/Vpr_Ig-like"/>
</dbReference>
<keyword evidence="8" id="KW-0969">Cilium</keyword>
<comment type="function">
    <text evidence="4 5">Required for flagellar hook formation. May act as a scaffolding protein.</text>
</comment>
<comment type="caution">
    <text evidence="8">The sequence shown here is derived from an EMBL/GenBank/DDBJ whole genome shotgun (WGS) entry which is preliminary data.</text>
</comment>
<feature type="domain" description="FlgD/Vpr Ig-like" evidence="6">
    <location>
        <begin position="111"/>
        <end position="176"/>
    </location>
</feature>
<keyword evidence="3 5" id="KW-1005">Bacterial flagellum biogenesis</keyword>
<keyword evidence="8" id="KW-0966">Cell projection</keyword>
<evidence type="ECO:0000256" key="2">
    <source>
        <dbReference type="ARBA" id="ARBA00016013"/>
    </source>
</evidence>
<dbReference type="Gene3D" id="2.30.30.910">
    <property type="match status" value="1"/>
</dbReference>
<evidence type="ECO:0000313" key="8">
    <source>
        <dbReference type="EMBL" id="KAF1689990.1"/>
    </source>
</evidence>
<reference evidence="8" key="1">
    <citation type="submission" date="2017-10" db="EMBL/GenBank/DDBJ databases">
        <title>Whole genome sequencing of members of genus Pseudoxanthomonas.</title>
        <authorList>
            <person name="Kumar S."/>
            <person name="Bansal K."/>
            <person name="Kaur A."/>
            <person name="Patil P."/>
            <person name="Sharma S."/>
            <person name="Patil P.B."/>
        </authorList>
    </citation>
    <scope>NUCLEOTIDE SEQUENCE</scope>
    <source>
        <strain evidence="8">DSM 22914</strain>
    </source>
</reference>
<evidence type="ECO:0000256" key="5">
    <source>
        <dbReference type="RuleBase" id="RU362076"/>
    </source>
</evidence>
<accession>A0A921TG73</accession>
<dbReference type="GO" id="GO:0044781">
    <property type="term" value="P:bacterial-type flagellum organization"/>
    <property type="evidence" value="ECO:0007669"/>
    <property type="project" value="UniProtKB-UniRule"/>
</dbReference>
<dbReference type="Gene3D" id="2.60.40.4070">
    <property type="match status" value="1"/>
</dbReference>
<proteinExistence type="inferred from homology"/>
<dbReference type="OrthoDB" id="9785233at2"/>
<evidence type="ECO:0000313" key="9">
    <source>
        <dbReference type="Proteomes" id="UP000717981"/>
    </source>
</evidence>
<dbReference type="InterPro" id="IPR005648">
    <property type="entry name" value="FlgD"/>
</dbReference>
<evidence type="ECO:0000259" key="6">
    <source>
        <dbReference type="Pfam" id="PF13860"/>
    </source>
</evidence>
<dbReference type="RefSeq" id="WP_162123754.1">
    <property type="nucleotide sequence ID" value="NZ_PDWK01000012.1"/>
</dbReference>
<dbReference type="Proteomes" id="UP000717981">
    <property type="component" value="Unassembled WGS sequence"/>
</dbReference>
<dbReference type="Pfam" id="PF03963">
    <property type="entry name" value="FlgD"/>
    <property type="match status" value="1"/>
</dbReference>